<proteinExistence type="predicted"/>
<dbReference type="Pfam" id="PF05656">
    <property type="entry name" value="DUF805"/>
    <property type="match status" value="1"/>
</dbReference>
<comment type="caution">
    <text evidence="2">The sequence shown here is derived from an EMBL/GenBank/DDBJ whole genome shotgun (WGS) entry which is preliminary data.</text>
</comment>
<accession>A0A2M9B5Q4</accession>
<feature type="transmembrane region" description="Helical" evidence="1">
    <location>
        <begin position="23"/>
        <end position="47"/>
    </location>
</feature>
<dbReference type="GO" id="GO:0005886">
    <property type="term" value="C:plasma membrane"/>
    <property type="evidence" value="ECO:0007669"/>
    <property type="project" value="TreeGrafter"/>
</dbReference>
<dbReference type="OrthoDB" id="9812349at2"/>
<evidence type="ECO:0000313" key="3">
    <source>
        <dbReference type="Proteomes" id="UP000228535"/>
    </source>
</evidence>
<feature type="transmembrane region" description="Helical" evidence="1">
    <location>
        <begin position="84"/>
        <end position="103"/>
    </location>
</feature>
<dbReference type="AlphaFoldDB" id="A0A2M9B5Q4"/>
<dbReference type="Proteomes" id="UP000228535">
    <property type="component" value="Unassembled WGS sequence"/>
</dbReference>
<keyword evidence="1" id="KW-0472">Membrane</keyword>
<evidence type="ECO:0000256" key="1">
    <source>
        <dbReference type="SAM" id="Phobius"/>
    </source>
</evidence>
<keyword evidence="1" id="KW-0812">Transmembrane</keyword>
<name>A0A2M9B5Q4_9BACT</name>
<protein>
    <submittedName>
        <fullName evidence="2">Uncharacterized membrane protein YhaH (DUF805 family)</fullName>
    </submittedName>
</protein>
<sequence length="126" mass="13940">MEYFLQALRKYADFSGRARRKEYWMFVLFQVLAFIAAMVIDTIFATITGSEFGAGYITGLLWLALIVPGIAVSVRRMHDLDKSGWFLLVSFIPLVGGIWLLVLTCTEGTSGPNQYGPDPKGSALAI</sequence>
<dbReference type="RefSeq" id="WP_100338165.1">
    <property type="nucleotide sequence ID" value="NZ_PGFA01000003.1"/>
</dbReference>
<dbReference type="InterPro" id="IPR008523">
    <property type="entry name" value="DUF805"/>
</dbReference>
<keyword evidence="1" id="KW-1133">Transmembrane helix</keyword>
<evidence type="ECO:0000313" key="2">
    <source>
        <dbReference type="EMBL" id="PJJ53275.1"/>
    </source>
</evidence>
<gene>
    <name evidence="2" type="ORF">CLV45_3935</name>
</gene>
<feature type="transmembrane region" description="Helical" evidence="1">
    <location>
        <begin position="53"/>
        <end position="72"/>
    </location>
</feature>
<organism evidence="2 3">
    <name type="scientific">Hymenobacter chitinivorans DSM 11115</name>
    <dbReference type="NCBI Taxonomy" id="1121954"/>
    <lineage>
        <taxon>Bacteria</taxon>
        <taxon>Pseudomonadati</taxon>
        <taxon>Bacteroidota</taxon>
        <taxon>Cytophagia</taxon>
        <taxon>Cytophagales</taxon>
        <taxon>Hymenobacteraceae</taxon>
        <taxon>Hymenobacter</taxon>
    </lineage>
</organism>
<reference evidence="2 3" key="1">
    <citation type="submission" date="2017-11" db="EMBL/GenBank/DDBJ databases">
        <title>Genomic Encyclopedia of Archaeal and Bacterial Type Strains, Phase II (KMG-II): From Individual Species to Whole Genera.</title>
        <authorList>
            <person name="Goeker M."/>
        </authorList>
    </citation>
    <scope>NUCLEOTIDE SEQUENCE [LARGE SCALE GENOMIC DNA]</scope>
    <source>
        <strain evidence="2 3">DSM 11115</strain>
    </source>
</reference>
<dbReference type="EMBL" id="PGFA01000003">
    <property type="protein sequence ID" value="PJJ53275.1"/>
    <property type="molecule type" value="Genomic_DNA"/>
</dbReference>
<dbReference type="PANTHER" id="PTHR34980">
    <property type="entry name" value="INNER MEMBRANE PROTEIN-RELATED-RELATED"/>
    <property type="match status" value="1"/>
</dbReference>
<dbReference type="PANTHER" id="PTHR34980:SF2">
    <property type="entry name" value="INNER MEMBRANE PROTEIN YHAH-RELATED"/>
    <property type="match status" value="1"/>
</dbReference>
<keyword evidence="3" id="KW-1185">Reference proteome</keyword>